<dbReference type="InterPro" id="IPR000700">
    <property type="entry name" value="PAS-assoc_C"/>
</dbReference>
<reference evidence="6 7" key="1">
    <citation type="submission" date="2021-02" db="EMBL/GenBank/DDBJ databases">
        <title>Niveibacterium changnyeongensis HC41.</title>
        <authorList>
            <person name="Kang M."/>
        </authorList>
    </citation>
    <scope>NUCLEOTIDE SEQUENCE [LARGE SCALE GENOMIC DNA]</scope>
    <source>
        <strain evidence="6 7">HC41</strain>
    </source>
</reference>
<evidence type="ECO:0000256" key="3">
    <source>
        <dbReference type="SAM" id="Coils"/>
    </source>
</evidence>
<dbReference type="SUPFAM" id="SSF55785">
    <property type="entry name" value="PYP-like sensor domain (PAS domain)"/>
    <property type="match status" value="1"/>
</dbReference>
<protein>
    <recommendedName>
        <fullName evidence="1">diguanylate cyclase</fullName>
        <ecNumber evidence="1">2.7.7.65</ecNumber>
    </recommendedName>
</protein>
<dbReference type="Pfam" id="PF00990">
    <property type="entry name" value="GGDEF"/>
    <property type="match status" value="1"/>
</dbReference>
<dbReference type="Pfam" id="PF08448">
    <property type="entry name" value="PAS_4"/>
    <property type="match status" value="1"/>
</dbReference>
<dbReference type="InterPro" id="IPR035965">
    <property type="entry name" value="PAS-like_dom_sf"/>
</dbReference>
<evidence type="ECO:0000259" key="5">
    <source>
        <dbReference type="PROSITE" id="PS50887"/>
    </source>
</evidence>
<keyword evidence="7" id="KW-1185">Reference proteome</keyword>
<dbReference type="PROSITE" id="PS50887">
    <property type="entry name" value="GGDEF"/>
    <property type="match status" value="1"/>
</dbReference>
<dbReference type="PANTHER" id="PTHR45138:SF9">
    <property type="entry name" value="DIGUANYLATE CYCLASE DGCM-RELATED"/>
    <property type="match status" value="1"/>
</dbReference>
<dbReference type="SMART" id="SM00267">
    <property type="entry name" value="GGDEF"/>
    <property type="match status" value="1"/>
</dbReference>
<dbReference type="InterPro" id="IPR000014">
    <property type="entry name" value="PAS"/>
</dbReference>
<accession>A0ABX7M6M3</accession>
<dbReference type="CDD" id="cd01949">
    <property type="entry name" value="GGDEF"/>
    <property type="match status" value="1"/>
</dbReference>
<dbReference type="PANTHER" id="PTHR45138">
    <property type="entry name" value="REGULATORY COMPONENTS OF SENSORY TRANSDUCTION SYSTEM"/>
    <property type="match status" value="1"/>
</dbReference>
<dbReference type="InterPro" id="IPR043128">
    <property type="entry name" value="Rev_trsase/Diguanyl_cyclase"/>
</dbReference>
<dbReference type="InterPro" id="IPR000160">
    <property type="entry name" value="GGDEF_dom"/>
</dbReference>
<dbReference type="PROSITE" id="PS50113">
    <property type="entry name" value="PAC"/>
    <property type="match status" value="1"/>
</dbReference>
<dbReference type="NCBIfam" id="TIGR00254">
    <property type="entry name" value="GGDEF"/>
    <property type="match status" value="1"/>
</dbReference>
<comment type="catalytic activity">
    <reaction evidence="2">
        <text>2 GTP = 3',3'-c-di-GMP + 2 diphosphate</text>
        <dbReference type="Rhea" id="RHEA:24898"/>
        <dbReference type="ChEBI" id="CHEBI:33019"/>
        <dbReference type="ChEBI" id="CHEBI:37565"/>
        <dbReference type="ChEBI" id="CHEBI:58805"/>
        <dbReference type="EC" id="2.7.7.65"/>
    </reaction>
</comment>
<dbReference type="Proteomes" id="UP000663570">
    <property type="component" value="Chromosome"/>
</dbReference>
<evidence type="ECO:0000313" key="7">
    <source>
        <dbReference type="Proteomes" id="UP000663570"/>
    </source>
</evidence>
<dbReference type="Gene3D" id="3.30.70.270">
    <property type="match status" value="1"/>
</dbReference>
<feature type="coiled-coil region" evidence="3">
    <location>
        <begin position="129"/>
        <end position="163"/>
    </location>
</feature>
<feature type="domain" description="GGDEF" evidence="5">
    <location>
        <begin position="198"/>
        <end position="331"/>
    </location>
</feature>
<feature type="domain" description="PAC" evidence="4">
    <location>
        <begin position="84"/>
        <end position="141"/>
    </location>
</feature>
<dbReference type="SUPFAM" id="SSF55073">
    <property type="entry name" value="Nucleotide cyclase"/>
    <property type="match status" value="1"/>
</dbReference>
<keyword evidence="3" id="KW-0175">Coiled coil</keyword>
<name>A0ABX7M6M3_9RHOO</name>
<proteinExistence type="predicted"/>
<evidence type="ECO:0000256" key="1">
    <source>
        <dbReference type="ARBA" id="ARBA00012528"/>
    </source>
</evidence>
<dbReference type="InterPro" id="IPR013656">
    <property type="entry name" value="PAS_4"/>
</dbReference>
<dbReference type="InterPro" id="IPR029787">
    <property type="entry name" value="Nucleotide_cyclase"/>
</dbReference>
<evidence type="ECO:0000313" key="6">
    <source>
        <dbReference type="EMBL" id="QSI77407.1"/>
    </source>
</evidence>
<organism evidence="6 7">
    <name type="scientific">Niveibacterium microcysteis</name>
    <dbReference type="NCBI Taxonomy" id="2811415"/>
    <lineage>
        <taxon>Bacteria</taxon>
        <taxon>Pseudomonadati</taxon>
        <taxon>Pseudomonadota</taxon>
        <taxon>Betaproteobacteria</taxon>
        <taxon>Rhodocyclales</taxon>
        <taxon>Rhodocyclaceae</taxon>
        <taxon>Niveibacterium</taxon>
    </lineage>
</organism>
<dbReference type="EMBL" id="CP071060">
    <property type="protein sequence ID" value="QSI77407.1"/>
    <property type="molecule type" value="Genomic_DNA"/>
</dbReference>
<dbReference type="InterPro" id="IPR050469">
    <property type="entry name" value="Diguanylate_Cyclase"/>
</dbReference>
<dbReference type="CDD" id="cd00130">
    <property type="entry name" value="PAS"/>
    <property type="match status" value="1"/>
</dbReference>
<evidence type="ECO:0000256" key="2">
    <source>
        <dbReference type="ARBA" id="ARBA00034247"/>
    </source>
</evidence>
<sequence length="331" mass="36930">MPRRFVTLLRRRFPAFEQLWLRFPDSVFVIRCESDGRFVIEAINPVLAGVIGRASDAVAGLELDAVVPPDYLAATLQHYRDCVASGEAMTYEETGGPAGTEPRYWQTLLVPASDESGRVEYILGISRDVTALRRAEASLRDANEALEQRVVARTAELEHANRRLTDLATHDELTRLYNRRHLFELAAREFSRAQRSGQPLAALMLDLDHFKEINDRFGHAAGDDVLRRLAIALQGALRQTDVIGRYGGEEFLVLLPDTDATEAHRTAERLRACCAACAHCWQGRRINCTLSIGIAHFDPARDDRLDNLLQRADMALLRAKAAGRDCLVVAA</sequence>
<dbReference type="RefSeq" id="WP_206254861.1">
    <property type="nucleotide sequence ID" value="NZ_CP071060.1"/>
</dbReference>
<dbReference type="NCBIfam" id="TIGR00229">
    <property type="entry name" value="sensory_box"/>
    <property type="match status" value="1"/>
</dbReference>
<gene>
    <name evidence="6" type="ORF">JY500_01760</name>
</gene>
<dbReference type="Gene3D" id="3.30.450.20">
    <property type="entry name" value="PAS domain"/>
    <property type="match status" value="1"/>
</dbReference>
<dbReference type="EC" id="2.7.7.65" evidence="1"/>
<evidence type="ECO:0000259" key="4">
    <source>
        <dbReference type="PROSITE" id="PS50113"/>
    </source>
</evidence>